<dbReference type="RefSeq" id="WP_012964682.1">
    <property type="nucleotide sequence ID" value="NC_013849.1"/>
</dbReference>
<comment type="similarity">
    <text evidence="2">In the C-terminal section; belongs to the CDP-alcohol phosphatidyltransferase class-I family.</text>
</comment>
<dbReference type="EMBL" id="CP001899">
    <property type="protein sequence ID" value="ADC64335.1"/>
    <property type="molecule type" value="Genomic_DNA"/>
</dbReference>
<dbReference type="GeneID" id="8777640"/>
<evidence type="ECO:0000256" key="9">
    <source>
        <dbReference type="RuleBase" id="RU003750"/>
    </source>
</evidence>
<dbReference type="STRING" id="589924.Ferp_0148"/>
<keyword evidence="7 9" id="KW-0808">Transferase</keyword>
<evidence type="ECO:0000256" key="4">
    <source>
        <dbReference type="ARBA" id="ARBA00012504"/>
    </source>
</evidence>
<dbReference type="Gene3D" id="1.20.120.1760">
    <property type="match status" value="1"/>
</dbReference>
<dbReference type="Gene3D" id="3.90.550.10">
    <property type="entry name" value="Spore Coat Polysaccharide Biosynthesis Protein SpsA, Chain A"/>
    <property type="match status" value="1"/>
</dbReference>
<feature type="domain" description="MobA-like NTP transferase" evidence="11">
    <location>
        <begin position="3"/>
        <end position="107"/>
    </location>
</feature>
<dbReference type="Proteomes" id="UP000002613">
    <property type="component" value="Chromosome"/>
</dbReference>
<dbReference type="InterPro" id="IPR025877">
    <property type="entry name" value="MobA-like_NTP_Trfase"/>
</dbReference>
<dbReference type="InterPro" id="IPR053433">
    <property type="entry name" value="IPC_transferase/DIPP_synth"/>
</dbReference>
<dbReference type="OrthoDB" id="15372at2157"/>
<dbReference type="GO" id="GO:0016780">
    <property type="term" value="F:phosphotransferase activity, for other substituted phosphate groups"/>
    <property type="evidence" value="ECO:0007669"/>
    <property type="project" value="InterPro"/>
</dbReference>
<keyword evidence="10" id="KW-0812">Transmembrane</keyword>
<dbReference type="InterPro" id="IPR029044">
    <property type="entry name" value="Nucleotide-diphossugar_trans"/>
</dbReference>
<dbReference type="Pfam" id="PF01066">
    <property type="entry name" value="CDP-OH_P_transf"/>
    <property type="match status" value="1"/>
</dbReference>
<evidence type="ECO:0000256" key="7">
    <source>
        <dbReference type="ARBA" id="ARBA00022679"/>
    </source>
</evidence>
<keyword evidence="13" id="KW-1185">Reference proteome</keyword>
<evidence type="ECO:0000259" key="11">
    <source>
        <dbReference type="Pfam" id="PF12804"/>
    </source>
</evidence>
<dbReference type="KEGG" id="fpl:Ferp_0148"/>
<evidence type="ECO:0000256" key="2">
    <source>
        <dbReference type="ARBA" id="ARBA00006982"/>
    </source>
</evidence>
<keyword evidence="10" id="KW-0472">Membrane</keyword>
<evidence type="ECO:0000256" key="8">
    <source>
        <dbReference type="ARBA" id="ARBA00049235"/>
    </source>
</evidence>
<feature type="transmembrane region" description="Helical" evidence="10">
    <location>
        <begin position="371"/>
        <end position="404"/>
    </location>
</feature>
<evidence type="ECO:0000256" key="1">
    <source>
        <dbReference type="ARBA" id="ARBA00000729"/>
    </source>
</evidence>
<reference evidence="13" key="1">
    <citation type="submission" date="2010-02" db="EMBL/GenBank/DDBJ databases">
        <title>Complete sequence of Ferroglobus placidus DSM 10642.</title>
        <authorList>
            <consortium name="US DOE Joint Genome Institute"/>
            <person name="Lucas S."/>
            <person name="Copeland A."/>
            <person name="Lapidus A."/>
            <person name="Cheng J.-F."/>
            <person name="Bruce D."/>
            <person name="Goodwin L."/>
            <person name="Pitluck S."/>
            <person name="Saunders E."/>
            <person name="Brettin T."/>
            <person name="Detter J.C."/>
            <person name="Han C."/>
            <person name="Tapia R."/>
            <person name="Larimer F."/>
            <person name="Land M."/>
            <person name="Hauser L."/>
            <person name="Kyrpides N."/>
            <person name="Ivanova N."/>
            <person name="Holmes D."/>
            <person name="Lovley D."/>
            <person name="Kyrpides N."/>
            <person name="Anderson I.J."/>
            <person name="Woyke T."/>
        </authorList>
    </citation>
    <scope>NUCLEOTIDE SEQUENCE [LARGE SCALE GENOMIC DNA]</scope>
    <source>
        <strain evidence="13">DSM 10642 / AEDII12DO</strain>
    </source>
</reference>
<evidence type="ECO:0000256" key="5">
    <source>
        <dbReference type="ARBA" id="ARBA00013268"/>
    </source>
</evidence>
<evidence type="ECO:0000313" key="12">
    <source>
        <dbReference type="EMBL" id="ADC64335.1"/>
    </source>
</evidence>
<dbReference type="Pfam" id="PF12804">
    <property type="entry name" value="NTP_transf_3"/>
    <property type="match status" value="1"/>
</dbReference>
<dbReference type="GO" id="GO:0016779">
    <property type="term" value="F:nucleotidyltransferase activity"/>
    <property type="evidence" value="ECO:0007669"/>
    <property type="project" value="UniProtKB-ARBA"/>
</dbReference>
<comment type="similarity">
    <text evidence="3">In the N-terminal section; belongs to the MobA family.</text>
</comment>
<comment type="catalytic activity">
    <reaction evidence="8">
        <text>CDP-1L-myo-inositol + 1D-myo-inositol 3-phosphate = bis(1L-myo-inositol) 3,1'-phosphate 1-phosphate + CMP + H(+)</text>
        <dbReference type="Rhea" id="RHEA:31327"/>
        <dbReference type="ChEBI" id="CHEBI:15378"/>
        <dbReference type="ChEBI" id="CHEBI:58401"/>
        <dbReference type="ChEBI" id="CHEBI:60377"/>
        <dbReference type="ChEBI" id="CHEBI:62573"/>
        <dbReference type="ChEBI" id="CHEBI:62576"/>
        <dbReference type="EC" id="2.7.8.34"/>
    </reaction>
</comment>
<dbReference type="InterPro" id="IPR048254">
    <property type="entry name" value="CDP_ALCOHOL_P_TRANSF_CS"/>
</dbReference>
<dbReference type="NCBIfam" id="NF041135">
    <property type="entry name" value="IPPtranDIPPsyn_Thcocales"/>
    <property type="match status" value="1"/>
</dbReference>
<comment type="similarity">
    <text evidence="9">Belongs to the CDP-alcohol phosphatidyltransferase class-I family.</text>
</comment>
<dbReference type="PaxDb" id="589924-Ferp_0148"/>
<dbReference type="EC" id="2.7.7.74" evidence="4"/>
<dbReference type="InterPro" id="IPR000462">
    <property type="entry name" value="CDP-OH_P_trans"/>
</dbReference>
<dbReference type="HOGENOM" id="CLU_643435_0_0_2"/>
<proteinExistence type="inferred from homology"/>
<name>D3S199_FERPA</name>
<protein>
    <recommendedName>
        <fullName evidence="6">Bifunctional IPC transferase and DIPP synthase</fullName>
        <ecNumber evidence="4">2.7.7.74</ecNumber>
        <ecNumber evidence="5">2.7.8.34</ecNumber>
    </recommendedName>
</protein>
<organism evidence="12 13">
    <name type="scientific">Ferroglobus placidus (strain DSM 10642 / AEDII12DO)</name>
    <dbReference type="NCBI Taxonomy" id="589924"/>
    <lineage>
        <taxon>Archaea</taxon>
        <taxon>Methanobacteriati</taxon>
        <taxon>Methanobacteriota</taxon>
        <taxon>Archaeoglobi</taxon>
        <taxon>Archaeoglobales</taxon>
        <taxon>Archaeoglobaceae</taxon>
        <taxon>Ferroglobus</taxon>
    </lineage>
</organism>
<dbReference type="eggNOG" id="arCOG00673">
    <property type="taxonomic scope" value="Archaea"/>
</dbReference>
<comment type="catalytic activity">
    <reaction evidence="1">
        <text>1D-myo-inositol 3-phosphate + CTP + H(+) = CDP-1L-myo-inositol + diphosphate</text>
        <dbReference type="Rhea" id="RHEA:30647"/>
        <dbReference type="ChEBI" id="CHEBI:15378"/>
        <dbReference type="ChEBI" id="CHEBI:33019"/>
        <dbReference type="ChEBI" id="CHEBI:37563"/>
        <dbReference type="ChEBI" id="CHEBI:58401"/>
        <dbReference type="ChEBI" id="CHEBI:62573"/>
        <dbReference type="EC" id="2.7.7.74"/>
    </reaction>
</comment>
<dbReference type="GO" id="GO:0008654">
    <property type="term" value="P:phospholipid biosynthetic process"/>
    <property type="evidence" value="ECO:0007669"/>
    <property type="project" value="InterPro"/>
</dbReference>
<dbReference type="EC" id="2.7.8.34" evidence="5"/>
<dbReference type="PROSITE" id="PS00379">
    <property type="entry name" value="CDP_ALCOHOL_P_TRANSF"/>
    <property type="match status" value="1"/>
</dbReference>
<dbReference type="eggNOG" id="arCOG00674">
    <property type="taxonomic scope" value="Archaea"/>
</dbReference>
<feature type="transmembrane region" description="Helical" evidence="10">
    <location>
        <begin position="250"/>
        <end position="276"/>
    </location>
</feature>
<keyword evidence="10" id="KW-1133">Transmembrane helix</keyword>
<dbReference type="PANTHER" id="PTHR19136">
    <property type="entry name" value="MOLYBDENUM COFACTOR GUANYLYLTRANSFERASE"/>
    <property type="match status" value="1"/>
</dbReference>
<evidence type="ECO:0000256" key="6">
    <source>
        <dbReference type="ARBA" id="ARBA00018322"/>
    </source>
</evidence>
<evidence type="ECO:0000256" key="10">
    <source>
        <dbReference type="SAM" id="Phobius"/>
    </source>
</evidence>
<gene>
    <name evidence="12" type="ordered locus">Ferp_0148</name>
</gene>
<dbReference type="SUPFAM" id="SSF53448">
    <property type="entry name" value="Nucleotide-diphospho-sugar transferases"/>
    <property type="match status" value="1"/>
</dbReference>
<dbReference type="GO" id="GO:0016020">
    <property type="term" value="C:membrane"/>
    <property type="evidence" value="ECO:0007669"/>
    <property type="project" value="InterPro"/>
</dbReference>
<dbReference type="InterPro" id="IPR043130">
    <property type="entry name" value="CDP-OH_PTrfase_TM_dom"/>
</dbReference>
<accession>D3S199</accession>
<sequence>MKAIVLAAGKATRMKGKPKPILKVGGVEMIKRTVNLLKSYVDEFIFVVHMKEVEDFVKKLDVRKKIIRNEYPEKGNGYSFLLALNHVDGEFILTMADHVYSKEFVEKAVKLKGLVVDRNPKYVDVKEATKVKVENGNLVDCGKNLTEFDGVDTGFFILSKKDVSLTDSTSEELSLCEVMKSSRIPVSYLDGLFWMDVDTEEELKVANKLIVKESVKKTGDGFVSRHFNRKVSTWVSSKLVNRIEPMTATILSFFVGVLSALIAFFDPLIGGVVYQISSILDGIDGEIARASMKQSEFGGYIDSIFDRVVDFLFILAIATVSREFFWGMLAAFTTTMVSYSTEKYKAEFKRSPFEEIKILNKIPGKRDERIFATMIFCLFGFLKELLIFLTLLSIFRVAATIYLVKRSESP</sequence>
<reference evidence="12 13" key="2">
    <citation type="journal article" date="2011" name="Stand. Genomic Sci.">
        <title>Complete genome sequence of Ferroglobus placidus AEDII12DO.</title>
        <authorList>
            <person name="Anderson I."/>
            <person name="Risso C."/>
            <person name="Holmes D."/>
            <person name="Lucas S."/>
            <person name="Copeland A."/>
            <person name="Lapidus A."/>
            <person name="Cheng J.F."/>
            <person name="Bruce D."/>
            <person name="Goodwin L."/>
            <person name="Pitluck S."/>
            <person name="Saunders E."/>
            <person name="Brettin T."/>
            <person name="Detter J.C."/>
            <person name="Han C."/>
            <person name="Tapia R."/>
            <person name="Larimer F."/>
            <person name="Land M."/>
            <person name="Hauser L."/>
            <person name="Woyke T."/>
            <person name="Lovley D."/>
            <person name="Kyrpides N."/>
            <person name="Ivanova N."/>
        </authorList>
    </citation>
    <scope>NUCLEOTIDE SEQUENCE [LARGE SCALE GENOMIC DNA]</scope>
    <source>
        <strain evidence="13">DSM 10642 / AEDII12DO</strain>
    </source>
</reference>
<evidence type="ECO:0000256" key="3">
    <source>
        <dbReference type="ARBA" id="ARBA00007897"/>
    </source>
</evidence>
<evidence type="ECO:0000313" key="13">
    <source>
        <dbReference type="Proteomes" id="UP000002613"/>
    </source>
</evidence>
<dbReference type="PANTHER" id="PTHR19136:SF84">
    <property type="entry name" value="BIFUNCTIONAL IPC TRANSFERASE AND DIPP SYNTHASE"/>
    <property type="match status" value="1"/>
</dbReference>
<dbReference type="AlphaFoldDB" id="D3S199"/>